<dbReference type="InterPro" id="IPR005343">
    <property type="entry name" value="Noc2"/>
</dbReference>
<feature type="region of interest" description="Disordered" evidence="4">
    <location>
        <begin position="170"/>
        <end position="194"/>
    </location>
</feature>
<feature type="compositionally biased region" description="Acidic residues" evidence="4">
    <location>
        <begin position="719"/>
        <end position="731"/>
    </location>
</feature>
<comment type="similarity">
    <text evidence="2">Belongs to the NOC2 family.</text>
</comment>
<accession>A0ABQ8FFV0</accession>
<dbReference type="PANTHER" id="PTHR12687">
    <property type="entry name" value="NUCLEOLAR COMPLEX 2 AND RAD4-RELATED"/>
    <property type="match status" value="1"/>
</dbReference>
<feature type="region of interest" description="Disordered" evidence="4">
    <location>
        <begin position="1"/>
        <end position="139"/>
    </location>
</feature>
<feature type="compositionally biased region" description="Basic residues" evidence="4">
    <location>
        <begin position="22"/>
        <end position="37"/>
    </location>
</feature>
<comment type="subcellular location">
    <subcellularLocation>
        <location evidence="1">Nucleus</location>
    </subcellularLocation>
</comment>
<feature type="compositionally biased region" description="Basic residues" evidence="4">
    <location>
        <begin position="1"/>
        <end position="14"/>
    </location>
</feature>
<evidence type="ECO:0008006" key="7">
    <source>
        <dbReference type="Google" id="ProtNLM"/>
    </source>
</evidence>
<feature type="compositionally biased region" description="Acidic residues" evidence="4">
    <location>
        <begin position="90"/>
        <end position="122"/>
    </location>
</feature>
<evidence type="ECO:0000256" key="4">
    <source>
        <dbReference type="SAM" id="MobiDB-lite"/>
    </source>
</evidence>
<evidence type="ECO:0000256" key="3">
    <source>
        <dbReference type="ARBA" id="ARBA00023242"/>
    </source>
</evidence>
<reference evidence="5 6" key="1">
    <citation type="submission" date="2021-02" db="EMBL/GenBank/DDBJ databases">
        <title>Variation within the Batrachochytrium salamandrivorans European outbreak.</title>
        <authorList>
            <person name="Kelly M."/>
            <person name="Pasmans F."/>
            <person name="Shea T.P."/>
            <person name="Munoz J.F."/>
            <person name="Carranza S."/>
            <person name="Cuomo C.A."/>
            <person name="Martel A."/>
        </authorList>
    </citation>
    <scope>NUCLEOTIDE SEQUENCE [LARGE SCALE GENOMIC DNA]</scope>
    <source>
        <strain evidence="5 6">AMFP18/2</strain>
    </source>
</reference>
<feature type="region of interest" description="Disordered" evidence="4">
    <location>
        <begin position="672"/>
        <end position="794"/>
    </location>
</feature>
<feature type="compositionally biased region" description="Acidic residues" evidence="4">
    <location>
        <begin position="170"/>
        <end position="179"/>
    </location>
</feature>
<name>A0ABQ8FFV0_9FUNG</name>
<dbReference type="PANTHER" id="PTHR12687:SF4">
    <property type="entry name" value="NUCLEOLAR COMPLEX PROTEIN 2 HOMOLOG"/>
    <property type="match status" value="1"/>
</dbReference>
<dbReference type="Pfam" id="PF03715">
    <property type="entry name" value="Noc2"/>
    <property type="match status" value="1"/>
</dbReference>
<keyword evidence="6" id="KW-1185">Reference proteome</keyword>
<dbReference type="EMBL" id="JAFCIX010000143">
    <property type="protein sequence ID" value="KAH6597538.1"/>
    <property type="molecule type" value="Genomic_DNA"/>
</dbReference>
<dbReference type="Proteomes" id="UP001648503">
    <property type="component" value="Unassembled WGS sequence"/>
</dbReference>
<comment type="caution">
    <text evidence="5">The sequence shown here is derived from an EMBL/GenBank/DDBJ whole genome shotgun (WGS) entry which is preliminary data.</text>
</comment>
<sequence>MGKPKKSTKKFLKTKLKDELSRRKKHKEATKHIRKSRPSTASVDGPIAKSESIASDDDNESNASSDIGFGPSIHGQGEDSDTIDPYLETSDGDLSENDSDAPDELDDIEHLDEDDLDEDEELTEKRNGESADEDEDAMTHMQQMELLKKKDPKFYQYLKENDQELLDFAASDDDDDDQDKDGSDAGTSDDESGSAILVTPAMVREWRTRIAKQNSTRCLHKVLLAFRAAVAIDDGSEAMGDFTYRVEEGKVFNTVVLIALKYSTVVFNHVLFGADIDGKPRKGLPSGAKKWGRIQKLVKAFLSTTLKFMQQMTDTSMLSFMLKQCENAAAYFACFPKQRSEFLKRIVHYWAFSEQEQVRILAFLCLRRLAIAAPNPNLQSTIKGTYSSFLEVSRSTNVHSWTHINFMGNCIIELCGIHLPTTYQLAFVYIRQMAIKLRSSITSKTKESFKSVYNWQFLQSIRLWSRMLATYCNVALGNPKDTEVLQPLIYPLVQIAIGVMRVKPSSRHFPFRLQIIKALIELMNKTGTFIPVAAYLFDILHSAEVSDRSKTSTLKALDFSLTIQAPNSYLGTKPFQRGLIEETVHMLFEYYSSFALSISFPELIIPAIIELKHISKNSKDMHLNKFLIQLVEKLDQNGTFIENKRSGLDFGPKDSKRIEEFLADIPRENTPLGKFNTARLKMRSRQKPQDLVVPGDEDEDENEDDDIHEDQYENSSDGSDNDAPSDDDDNGDFAALVSTTSNKRKQGSSQTSTTQPKAAKKGKVVMKPSNSKSKGDLVDEDEDIVDDFVLSDEE</sequence>
<dbReference type="SUPFAM" id="SSF48371">
    <property type="entry name" value="ARM repeat"/>
    <property type="match status" value="1"/>
</dbReference>
<organism evidence="5 6">
    <name type="scientific">Batrachochytrium salamandrivorans</name>
    <dbReference type="NCBI Taxonomy" id="1357716"/>
    <lineage>
        <taxon>Eukaryota</taxon>
        <taxon>Fungi</taxon>
        <taxon>Fungi incertae sedis</taxon>
        <taxon>Chytridiomycota</taxon>
        <taxon>Chytridiomycota incertae sedis</taxon>
        <taxon>Chytridiomycetes</taxon>
        <taxon>Rhizophydiales</taxon>
        <taxon>Rhizophydiales incertae sedis</taxon>
        <taxon>Batrachochytrium</taxon>
    </lineage>
</organism>
<feature type="compositionally biased region" description="Acidic residues" evidence="4">
    <location>
        <begin position="695"/>
        <end position="708"/>
    </location>
</feature>
<feature type="compositionally biased region" description="Polar residues" evidence="4">
    <location>
        <begin position="737"/>
        <end position="756"/>
    </location>
</feature>
<feature type="compositionally biased region" description="Acidic residues" evidence="4">
    <location>
        <begin position="778"/>
        <end position="794"/>
    </location>
</feature>
<evidence type="ECO:0000313" key="6">
    <source>
        <dbReference type="Proteomes" id="UP001648503"/>
    </source>
</evidence>
<protein>
    <recommendedName>
        <fullName evidence="7">Nucleolar complex protein 2</fullName>
    </recommendedName>
</protein>
<gene>
    <name evidence="5" type="ORF">BASA50_004455</name>
</gene>
<evidence type="ECO:0000313" key="5">
    <source>
        <dbReference type="EMBL" id="KAH6597538.1"/>
    </source>
</evidence>
<evidence type="ECO:0000256" key="1">
    <source>
        <dbReference type="ARBA" id="ARBA00004123"/>
    </source>
</evidence>
<evidence type="ECO:0000256" key="2">
    <source>
        <dbReference type="ARBA" id="ARBA00005907"/>
    </source>
</evidence>
<dbReference type="InterPro" id="IPR016024">
    <property type="entry name" value="ARM-type_fold"/>
</dbReference>
<proteinExistence type="inferred from homology"/>
<keyword evidence="3" id="KW-0539">Nucleus</keyword>